<comment type="caution">
    <text evidence="1">The sequence shown here is derived from an EMBL/GenBank/DDBJ whole genome shotgun (WGS) entry which is preliminary data.</text>
</comment>
<dbReference type="EMBL" id="ATDL01000003">
    <property type="protein sequence ID" value="ERJ61174.1"/>
    <property type="molecule type" value="Genomic_DNA"/>
</dbReference>
<protein>
    <submittedName>
        <fullName evidence="1">Uncharacterized protein</fullName>
    </submittedName>
</protein>
<reference evidence="1 2" key="1">
    <citation type="journal article" date="2013" name="Genome Announc.">
        <title>The Draft Genome Sequence of Sphingomonas paucimobilis Strain HER1398 (Proteobacteria), Host to the Giant PAU Phage, Indicates That It Is a Member of the Genus Sphingobacterium (Bacteroidetes).</title>
        <authorList>
            <person name="White R.A.III."/>
            <person name="Suttle C.A."/>
        </authorList>
    </citation>
    <scope>NUCLEOTIDE SEQUENCE [LARGE SCALE GENOMIC DNA]</scope>
    <source>
        <strain evidence="1 2">HER1398</strain>
    </source>
</reference>
<proteinExistence type="predicted"/>
<dbReference type="STRING" id="1346330.M472_20695"/>
<name>U2J8C8_9SPHI</name>
<dbReference type="AlphaFoldDB" id="U2J8C8"/>
<organism evidence="1 2">
    <name type="scientific">Sphingobacterium paucimobilis HER1398</name>
    <dbReference type="NCBI Taxonomy" id="1346330"/>
    <lineage>
        <taxon>Bacteria</taxon>
        <taxon>Pseudomonadati</taxon>
        <taxon>Bacteroidota</taxon>
        <taxon>Sphingobacteriia</taxon>
        <taxon>Sphingobacteriales</taxon>
        <taxon>Sphingobacteriaceae</taxon>
        <taxon>Sphingobacterium</taxon>
    </lineage>
</organism>
<dbReference type="Proteomes" id="UP000016584">
    <property type="component" value="Unassembled WGS sequence"/>
</dbReference>
<gene>
    <name evidence="1" type="ORF">M472_20695</name>
</gene>
<evidence type="ECO:0000313" key="2">
    <source>
        <dbReference type="Proteomes" id="UP000016584"/>
    </source>
</evidence>
<evidence type="ECO:0000313" key="1">
    <source>
        <dbReference type="EMBL" id="ERJ61174.1"/>
    </source>
</evidence>
<keyword evidence="2" id="KW-1185">Reference proteome</keyword>
<sequence length="102" mass="11889">MCLVKNNYTISSLASDQCNQIVNTNTDGLCRLQKAKRVAFHKMKKYKKVSIRQFVRTEATNIMSQSCYCKLLNTKYILLQMKQAKHTLFNKPSKLHLYLTIL</sequence>
<accession>U2J8C8</accession>